<feature type="coiled-coil region" evidence="1">
    <location>
        <begin position="263"/>
        <end position="290"/>
    </location>
</feature>
<reference evidence="2 3" key="1">
    <citation type="journal article" date="2011" name="Science">
        <title>The ecoresponsive genome of Daphnia pulex.</title>
        <authorList>
            <person name="Colbourne J.K."/>
            <person name="Pfrender M.E."/>
            <person name="Gilbert D."/>
            <person name="Thomas W.K."/>
            <person name="Tucker A."/>
            <person name="Oakley T.H."/>
            <person name="Tokishita S."/>
            <person name="Aerts A."/>
            <person name="Arnold G.J."/>
            <person name="Basu M.K."/>
            <person name="Bauer D.J."/>
            <person name="Caceres C.E."/>
            <person name="Carmel L."/>
            <person name="Casola C."/>
            <person name="Choi J.H."/>
            <person name="Detter J.C."/>
            <person name="Dong Q."/>
            <person name="Dusheyko S."/>
            <person name="Eads B.D."/>
            <person name="Frohlich T."/>
            <person name="Geiler-Samerotte K.A."/>
            <person name="Gerlach D."/>
            <person name="Hatcher P."/>
            <person name="Jogdeo S."/>
            <person name="Krijgsveld J."/>
            <person name="Kriventseva E.V."/>
            <person name="Kultz D."/>
            <person name="Laforsch C."/>
            <person name="Lindquist E."/>
            <person name="Lopez J."/>
            <person name="Manak J.R."/>
            <person name="Muller J."/>
            <person name="Pangilinan J."/>
            <person name="Patwardhan R.P."/>
            <person name="Pitluck S."/>
            <person name="Pritham E.J."/>
            <person name="Rechtsteiner A."/>
            <person name="Rho M."/>
            <person name="Rogozin I.B."/>
            <person name="Sakarya O."/>
            <person name="Salamov A."/>
            <person name="Schaack S."/>
            <person name="Shapiro H."/>
            <person name="Shiga Y."/>
            <person name="Skalitzky C."/>
            <person name="Smith Z."/>
            <person name="Souvorov A."/>
            <person name="Sung W."/>
            <person name="Tang Z."/>
            <person name="Tsuchiya D."/>
            <person name="Tu H."/>
            <person name="Vos H."/>
            <person name="Wang M."/>
            <person name="Wolf Y.I."/>
            <person name="Yamagata H."/>
            <person name="Yamada T."/>
            <person name="Ye Y."/>
            <person name="Shaw J.R."/>
            <person name="Andrews J."/>
            <person name="Crease T.J."/>
            <person name="Tang H."/>
            <person name="Lucas S.M."/>
            <person name="Robertson H.M."/>
            <person name="Bork P."/>
            <person name="Koonin E.V."/>
            <person name="Zdobnov E.M."/>
            <person name="Grigoriev I.V."/>
            <person name="Lynch M."/>
            <person name="Boore J.L."/>
        </authorList>
    </citation>
    <scope>NUCLEOTIDE SEQUENCE [LARGE SCALE GENOMIC DNA]</scope>
</reference>
<name>E9HL34_DAPPU</name>
<dbReference type="Proteomes" id="UP000000305">
    <property type="component" value="Unassembled WGS sequence"/>
</dbReference>
<evidence type="ECO:0000256" key="1">
    <source>
        <dbReference type="SAM" id="Coils"/>
    </source>
</evidence>
<accession>E9HL34</accession>
<protein>
    <submittedName>
        <fullName evidence="2">Uncharacterized protein</fullName>
    </submittedName>
</protein>
<proteinExistence type="predicted"/>
<dbReference type="InParanoid" id="E9HL34"/>
<dbReference type="AlphaFoldDB" id="E9HL34"/>
<evidence type="ECO:0000313" key="2">
    <source>
        <dbReference type="EMBL" id="EFX67554.1"/>
    </source>
</evidence>
<dbReference type="OMA" id="IWQTEAS"/>
<dbReference type="HOGENOM" id="CLU_897920_0_0_1"/>
<keyword evidence="3" id="KW-1185">Reference proteome</keyword>
<gene>
    <name evidence="2" type="ORF">DAPPUDRAFT_115354</name>
</gene>
<evidence type="ECO:0000313" key="3">
    <source>
        <dbReference type="Proteomes" id="UP000000305"/>
    </source>
</evidence>
<sequence>MDTKKPEYCRNKKKDDPILADNQFFVKEEPHMSWEGYVCKAWLKRKTIDGFFFGGFDTVFSSEIQQLSENDCWRMKQTKRCGENEMVGDENQFPFTSTPNGEGVRMQKVSFTTENCMVQKISLKKDCATCPTTSPFGILKEKPRETFVYHKDSVIVWIQPKRDLEKECKIKIKRKSTGTITKIDDNTYKLVDAPGQLDYIYTAETQNICDFTLHKLKNVDGAYLQPPRIIPMAPGSPPPPDYYGRHLPPSYDSLYGLPTTRRLPDFLQEHQQVQRELMELTEKLLETQARLPYTSKTVSASSGVSTEILY</sequence>
<dbReference type="EMBL" id="GL732675">
    <property type="protein sequence ID" value="EFX67554.1"/>
    <property type="molecule type" value="Genomic_DNA"/>
</dbReference>
<keyword evidence="1" id="KW-0175">Coiled coil</keyword>
<dbReference type="PhylomeDB" id="E9HL34"/>
<organism evidence="2 3">
    <name type="scientific">Daphnia pulex</name>
    <name type="common">Water flea</name>
    <dbReference type="NCBI Taxonomy" id="6669"/>
    <lineage>
        <taxon>Eukaryota</taxon>
        <taxon>Metazoa</taxon>
        <taxon>Ecdysozoa</taxon>
        <taxon>Arthropoda</taxon>
        <taxon>Crustacea</taxon>
        <taxon>Branchiopoda</taxon>
        <taxon>Diplostraca</taxon>
        <taxon>Cladocera</taxon>
        <taxon>Anomopoda</taxon>
        <taxon>Daphniidae</taxon>
        <taxon>Daphnia</taxon>
    </lineage>
</organism>
<dbReference type="KEGG" id="dpx:DAPPUDRAFT_115354"/>